<dbReference type="AlphaFoldDB" id="A0A2S4PSJ9"/>
<gene>
    <name evidence="2" type="ORF">EPUL_003997</name>
</gene>
<dbReference type="OrthoDB" id="10605231at2759"/>
<evidence type="ECO:0000313" key="3">
    <source>
        <dbReference type="Proteomes" id="UP000237438"/>
    </source>
</evidence>
<feature type="region of interest" description="Disordered" evidence="1">
    <location>
        <begin position="165"/>
        <end position="193"/>
    </location>
</feature>
<accession>A0A2S4PSJ9</accession>
<sequence>MPPLKAKDLGGDLGMSSGISARLAGCFFVLEIEGISWLETWRQTRVYYANIKYVSLDVMMFTMRKVAKRHEVVNFAQIAMATGANKRKGNGRNEGDINPEAISEICKHKHRNKNCFKQHPELRSCTKNKCNARAAFENTNIDFSSDSDGDSDCVGLRSIALNNSDYDSQYESEDSDHELPHTRSSIKDSEYGGCHGDGFESSDQCDHIRNRELTRQEEQSELIVSDQNEKYDQVMTGWDPIPQLAGTKRSRSPEQEVTPSKRGRQIKKIDYYKLHHGKVVNITIDLKTWTEAISGSEAKE</sequence>
<comment type="caution">
    <text evidence="2">The sequence shown here is derived from an EMBL/GenBank/DDBJ whole genome shotgun (WGS) entry which is preliminary data.</text>
</comment>
<feature type="region of interest" description="Disordered" evidence="1">
    <location>
        <begin position="239"/>
        <end position="263"/>
    </location>
</feature>
<proteinExistence type="predicted"/>
<evidence type="ECO:0000256" key="1">
    <source>
        <dbReference type="SAM" id="MobiDB-lite"/>
    </source>
</evidence>
<name>A0A2S4PSJ9_9PEZI</name>
<protein>
    <submittedName>
        <fullName evidence="2">Uncharacterized protein</fullName>
    </submittedName>
</protein>
<dbReference type="EMBL" id="PEDP01000759">
    <property type="protein sequence ID" value="POS85018.1"/>
    <property type="molecule type" value="Genomic_DNA"/>
</dbReference>
<evidence type="ECO:0000313" key="2">
    <source>
        <dbReference type="EMBL" id="POS85018.1"/>
    </source>
</evidence>
<dbReference type="Proteomes" id="UP000237438">
    <property type="component" value="Unassembled WGS sequence"/>
</dbReference>
<reference evidence="2 3" key="1">
    <citation type="submission" date="2017-10" db="EMBL/GenBank/DDBJ databases">
        <title>Development of genomic resources for the powdery mildew, Erysiphe pulchra.</title>
        <authorList>
            <person name="Wadl P.A."/>
            <person name="Mack B.M."/>
            <person name="Moore G."/>
            <person name="Beltz S.B."/>
        </authorList>
    </citation>
    <scope>NUCLEOTIDE SEQUENCE [LARGE SCALE GENOMIC DNA]</scope>
    <source>
        <strain evidence="2">Cflorida</strain>
    </source>
</reference>
<keyword evidence="3" id="KW-1185">Reference proteome</keyword>
<dbReference type="STRING" id="225359.A0A2S4PSJ9"/>
<feature type="compositionally biased region" description="Basic and acidic residues" evidence="1">
    <location>
        <begin position="177"/>
        <end position="190"/>
    </location>
</feature>
<organism evidence="2 3">
    <name type="scientific">Erysiphe pulchra</name>
    <dbReference type="NCBI Taxonomy" id="225359"/>
    <lineage>
        <taxon>Eukaryota</taxon>
        <taxon>Fungi</taxon>
        <taxon>Dikarya</taxon>
        <taxon>Ascomycota</taxon>
        <taxon>Pezizomycotina</taxon>
        <taxon>Leotiomycetes</taxon>
        <taxon>Erysiphales</taxon>
        <taxon>Erysiphaceae</taxon>
        <taxon>Erysiphe</taxon>
    </lineage>
</organism>